<feature type="transmembrane region" description="Helical" evidence="3">
    <location>
        <begin position="748"/>
        <end position="772"/>
    </location>
</feature>
<feature type="compositionally biased region" description="Acidic residues" evidence="2">
    <location>
        <begin position="264"/>
        <end position="273"/>
    </location>
</feature>
<dbReference type="OrthoDB" id="5596951at2759"/>
<dbReference type="PRINTS" id="PR01692">
    <property type="entry name" value="LIPOCALINIMR"/>
</dbReference>
<reference evidence="4" key="1">
    <citation type="journal article" date="2020" name="Fungal Divers.">
        <title>Resolving the Mortierellaceae phylogeny through synthesis of multi-gene phylogenetics and phylogenomics.</title>
        <authorList>
            <person name="Vandepol N."/>
            <person name="Liber J."/>
            <person name="Desiro A."/>
            <person name="Na H."/>
            <person name="Kennedy M."/>
            <person name="Barry K."/>
            <person name="Grigoriev I.V."/>
            <person name="Miller A.N."/>
            <person name="O'Donnell K."/>
            <person name="Stajich J.E."/>
            <person name="Bonito G."/>
        </authorList>
    </citation>
    <scope>NUCLEOTIDE SEQUENCE</scope>
    <source>
        <strain evidence="4">BC1065</strain>
    </source>
</reference>
<feature type="region of interest" description="Disordered" evidence="2">
    <location>
        <begin position="49"/>
        <end position="104"/>
    </location>
</feature>
<feature type="transmembrane region" description="Helical" evidence="3">
    <location>
        <begin position="378"/>
        <end position="400"/>
    </location>
</feature>
<accession>A0A9P6UA39</accession>
<feature type="compositionally biased region" description="Low complexity" evidence="2">
    <location>
        <begin position="59"/>
        <end position="70"/>
    </location>
</feature>
<feature type="region of interest" description="Disordered" evidence="2">
    <location>
        <begin position="637"/>
        <end position="659"/>
    </location>
</feature>
<keyword evidence="3" id="KW-0812">Transmembrane</keyword>
<feature type="transmembrane region" description="Helical" evidence="3">
    <location>
        <begin position="284"/>
        <end position="317"/>
    </location>
</feature>
<dbReference type="AlphaFoldDB" id="A0A9P6UA39"/>
<dbReference type="PANTHER" id="PTHR12625:SF0">
    <property type="entry name" value="PROTEIN LILIPOD"/>
    <property type="match status" value="1"/>
</dbReference>
<feature type="transmembrane region" description="Helical" evidence="3">
    <location>
        <begin position="704"/>
        <end position="727"/>
    </location>
</feature>
<feature type="transmembrane region" description="Helical" evidence="3">
    <location>
        <begin position="343"/>
        <end position="362"/>
    </location>
</feature>
<evidence type="ECO:0000256" key="3">
    <source>
        <dbReference type="SAM" id="Phobius"/>
    </source>
</evidence>
<keyword evidence="5" id="KW-1185">Reference proteome</keyword>
<comment type="caution">
    <text evidence="4">The sequence shown here is derived from an EMBL/GenBank/DDBJ whole genome shotgun (WGS) entry which is preliminary data.</text>
</comment>
<feature type="region of interest" description="Disordered" evidence="2">
    <location>
        <begin position="518"/>
        <end position="571"/>
    </location>
</feature>
<keyword evidence="3" id="KW-1133">Transmembrane helix</keyword>
<dbReference type="GO" id="GO:0007165">
    <property type="term" value="P:signal transduction"/>
    <property type="evidence" value="ECO:0007669"/>
    <property type="project" value="TreeGrafter"/>
</dbReference>
<feature type="transmembrane region" description="Helical" evidence="3">
    <location>
        <begin position="448"/>
        <end position="470"/>
    </location>
</feature>
<feature type="compositionally biased region" description="Pro residues" evidence="2">
    <location>
        <begin position="646"/>
        <end position="657"/>
    </location>
</feature>
<sequence length="870" mass="96657">MTQVPRSALVLSATFMATASTAIFLSQFQWDKNPFFSFSSSSPSFIPSVATSDSEKRNSPGSSSSSSNSRGGHHHDWSHDHHSHHDHHQYHHHHHHHHHHKSALHGPVTLQESLSIMSRNEFYDWVREWVVLFIAFLFLYTISYSMLEWLRWKVRPRGRGGPRGGGGVVSSSSRSRSTSRIWTRTRRGGALLSFSSSSTSSSSSSSLLLSPSLTVIEQELSDYTRKRRRISSAAGAIRPGESRFHPANVWSSHHHHHRHRREEEAEEEEDQDELTSVPTGVDQLVIMVICAIGLAVAQGSFLMLPITILVHAVFAAFGMGQELDRLYLEWLAPSLLHRSAAKIALLTDLAMFLLVPFAFFYYEQEPLRRRFWPKCRSALVAVILIDVLYVAGVWAVQHLVLVVPSSPPLHPINNNSNNNISGGSHGRGGEGLEGMMSPIAVMRVSRIVLGWAGFMVTVPMGVVQLFRLAARLPVRMGSRQYAKARLAQLECEHAVWVAKLEDKDRQVARERASMALLSSSPLSTNRNSPFESPSLSHQQQQQQQQQNRRKRSFAMAGPAAEDQANPFRGGQQEMSRYDILGKLRLLEYETARLRKELYVSPWKRNAAFFGLLAISLAIYGRLLVLLAKSLIFGHPGSSTPASTPSSSPPSSPFPSSLPPTTTTIMTANSAVIAAPSLDPSSPSSLQGMPWAMTMLTGTPSATRLLWEAGVDIFWIFMVMALALYGLYHHPYYRKLRPRHGRTSPLAMMANIPIVLTLATASWSLMVDCLGILQSPSVWAVRGQGGGRTGGESMMATPTTTTTTTTGFLPLSGPEEDPTRQLLWDTEVFDQVLGEKRAMLESLVRTVMFVLLSMLGAQWIVHRLIGLQNRR</sequence>
<feature type="transmembrane region" description="Helical" evidence="3">
    <location>
        <begin position="606"/>
        <end position="627"/>
    </location>
</feature>
<dbReference type="GO" id="GO:0005886">
    <property type="term" value="C:plasma membrane"/>
    <property type="evidence" value="ECO:0007669"/>
    <property type="project" value="TreeGrafter"/>
</dbReference>
<evidence type="ECO:0000313" key="5">
    <source>
        <dbReference type="Proteomes" id="UP000807716"/>
    </source>
</evidence>
<feature type="region of interest" description="Disordered" evidence="2">
    <location>
        <begin position="239"/>
        <end position="276"/>
    </location>
</feature>
<dbReference type="Pfam" id="PF04791">
    <property type="entry name" value="LMBR1"/>
    <property type="match status" value="1"/>
</dbReference>
<dbReference type="InterPro" id="IPR006876">
    <property type="entry name" value="LMBR1-like_membr_prot"/>
</dbReference>
<feature type="region of interest" description="Disordered" evidence="2">
    <location>
        <begin position="159"/>
        <end position="181"/>
    </location>
</feature>
<protein>
    <submittedName>
        <fullName evidence="4">Uncharacterized protein</fullName>
    </submittedName>
</protein>
<feature type="transmembrane region" description="Helical" evidence="3">
    <location>
        <begin position="842"/>
        <end position="860"/>
    </location>
</feature>
<organism evidence="4 5">
    <name type="scientific">Actinomortierella ambigua</name>
    <dbReference type="NCBI Taxonomy" id="1343610"/>
    <lineage>
        <taxon>Eukaryota</taxon>
        <taxon>Fungi</taxon>
        <taxon>Fungi incertae sedis</taxon>
        <taxon>Mucoromycota</taxon>
        <taxon>Mortierellomycotina</taxon>
        <taxon>Mortierellomycetes</taxon>
        <taxon>Mortierellales</taxon>
        <taxon>Mortierellaceae</taxon>
        <taxon>Actinomortierella</taxon>
    </lineage>
</organism>
<keyword evidence="3" id="KW-0472">Membrane</keyword>
<dbReference type="PANTHER" id="PTHR12625">
    <property type="entry name" value="LIPOCALIN-1 INTERACTING MEMBRANE RECEPTOR LIMR"/>
    <property type="match status" value="1"/>
</dbReference>
<dbReference type="EMBL" id="JAAAJB010000109">
    <property type="protein sequence ID" value="KAG0265741.1"/>
    <property type="molecule type" value="Genomic_DNA"/>
</dbReference>
<evidence type="ECO:0000256" key="2">
    <source>
        <dbReference type="SAM" id="MobiDB-lite"/>
    </source>
</evidence>
<gene>
    <name evidence="4" type="ORF">DFQ27_000392</name>
</gene>
<dbReference type="Proteomes" id="UP000807716">
    <property type="component" value="Unassembled WGS sequence"/>
</dbReference>
<dbReference type="GO" id="GO:0004888">
    <property type="term" value="F:transmembrane signaling receptor activity"/>
    <property type="evidence" value="ECO:0007669"/>
    <property type="project" value="TreeGrafter"/>
</dbReference>
<evidence type="ECO:0000313" key="4">
    <source>
        <dbReference type="EMBL" id="KAG0265741.1"/>
    </source>
</evidence>
<feature type="compositionally biased region" description="Basic residues" evidence="2">
    <location>
        <begin position="81"/>
        <end position="103"/>
    </location>
</feature>
<proteinExistence type="inferred from homology"/>
<comment type="similarity">
    <text evidence="1">Belongs to the LIMR family.</text>
</comment>
<dbReference type="InterPro" id="IPR008075">
    <property type="entry name" value="LIMR"/>
</dbReference>
<feature type="compositionally biased region" description="Low complexity" evidence="2">
    <location>
        <begin position="169"/>
        <end position="181"/>
    </location>
</feature>
<feature type="transmembrane region" description="Helical" evidence="3">
    <location>
        <begin position="129"/>
        <end position="147"/>
    </location>
</feature>
<feature type="compositionally biased region" description="Polar residues" evidence="2">
    <location>
        <begin position="524"/>
        <end position="537"/>
    </location>
</feature>
<name>A0A9P6UA39_9FUNG</name>
<evidence type="ECO:0000256" key="1">
    <source>
        <dbReference type="ARBA" id="ARBA00010487"/>
    </source>
</evidence>